<dbReference type="SUPFAM" id="SSF82185">
    <property type="entry name" value="Histone H3 K4-specific methyltransferase SET7/9 N-terminal domain"/>
    <property type="match status" value="2"/>
</dbReference>
<evidence type="ECO:0000313" key="3">
    <source>
        <dbReference type="EMBL" id="CAD8506167.1"/>
    </source>
</evidence>
<evidence type="ECO:0000256" key="1">
    <source>
        <dbReference type="ARBA" id="ARBA00022737"/>
    </source>
</evidence>
<dbReference type="PANTHER" id="PTHR43215:SF14">
    <property type="entry name" value="RADIAL SPOKE HEAD 1 HOMOLOG"/>
    <property type="match status" value="1"/>
</dbReference>
<accession>A0A7S0NCT9</accession>
<dbReference type="InterPro" id="IPR003409">
    <property type="entry name" value="MORN"/>
</dbReference>
<keyword evidence="1" id="KW-0677">Repeat</keyword>
<evidence type="ECO:0008006" key="4">
    <source>
        <dbReference type="Google" id="ProtNLM"/>
    </source>
</evidence>
<sequence>MDLGSLMQTQTQLKMENAKVQPNEVPNMNDLSSDDDEMQKSRKPLAGISEENDDEDDQEEVIDYFVTEDFVSGGISGVHCCCCHGTPAEKLEGAHRINNKDGSSYNGEWVQGKWEGTGRWSHQDSGTYDGMWRDGLFQGSGIFIFPDGDMFEGKFRGGCPIAGLLTKANGLRAKVTFDGKRTIFDKNLKPLKQNVLKVSVNPVILHPPPQKANPRFFCECHSRDSRILDGFHRIQKEDGTRYEGEWKNGQYHGQGFWYSPKLGEYQGEWQNGLIFGRGNFKFPNGKEIMADFEDSCPVAGTIRTKKLASRQRVKFDGKTSVFDPNFWNSLKLSPMMLMEEEQPTDGLLPAKQSSNMWYPNMGSSSESVVRSPRRENEGLLYLQETLSRTSSAEEEPEGWYYGHVGKPPNQQTSATPKPRKSLLKKSGSHAEHMKNRNPNEPRKRAVTFGPGV</sequence>
<gene>
    <name evidence="3" type="ORF">HPHI1048_LOCUS22454</name>
</gene>
<feature type="compositionally biased region" description="Polar residues" evidence="2">
    <location>
        <begin position="1"/>
        <end position="14"/>
    </location>
</feature>
<feature type="compositionally biased region" description="Basic and acidic residues" evidence="2">
    <location>
        <begin position="428"/>
        <end position="443"/>
    </location>
</feature>
<evidence type="ECO:0000256" key="2">
    <source>
        <dbReference type="SAM" id="MobiDB-lite"/>
    </source>
</evidence>
<name>A0A7S0NCT9_9CRYP</name>
<organism evidence="3">
    <name type="scientific">Hanusia phi</name>
    <dbReference type="NCBI Taxonomy" id="3032"/>
    <lineage>
        <taxon>Eukaryota</taxon>
        <taxon>Cryptophyceae</taxon>
        <taxon>Pyrenomonadales</taxon>
        <taxon>Geminigeraceae</taxon>
        <taxon>Hanusia</taxon>
    </lineage>
</organism>
<dbReference type="Gene3D" id="2.20.110.10">
    <property type="entry name" value="Histone H3 K4-specific methyltransferase SET7/9 N-terminal domain"/>
    <property type="match status" value="2"/>
</dbReference>
<proteinExistence type="predicted"/>
<dbReference type="PANTHER" id="PTHR43215">
    <property type="entry name" value="RADIAL SPOKE HEAD 1 HOMOLOG"/>
    <property type="match status" value="1"/>
</dbReference>
<feature type="region of interest" description="Disordered" evidence="2">
    <location>
        <begin position="382"/>
        <end position="452"/>
    </location>
</feature>
<feature type="region of interest" description="Disordered" evidence="2">
    <location>
        <begin position="1"/>
        <end position="57"/>
    </location>
</feature>
<dbReference type="EMBL" id="HBEO01033197">
    <property type="protein sequence ID" value="CAD8506167.1"/>
    <property type="molecule type" value="Transcribed_RNA"/>
</dbReference>
<reference evidence="3" key="1">
    <citation type="submission" date="2021-01" db="EMBL/GenBank/DDBJ databases">
        <authorList>
            <person name="Corre E."/>
            <person name="Pelletier E."/>
            <person name="Niang G."/>
            <person name="Scheremetjew M."/>
            <person name="Finn R."/>
            <person name="Kale V."/>
            <person name="Holt S."/>
            <person name="Cochrane G."/>
            <person name="Meng A."/>
            <person name="Brown T."/>
            <person name="Cohen L."/>
        </authorList>
    </citation>
    <scope>NUCLEOTIDE SEQUENCE</scope>
    <source>
        <strain evidence="3">CCMP325</strain>
    </source>
</reference>
<dbReference type="Pfam" id="PF02493">
    <property type="entry name" value="MORN"/>
    <property type="match status" value="4"/>
</dbReference>
<dbReference type="AlphaFoldDB" id="A0A7S0NCT9"/>
<feature type="compositionally biased region" description="Basic residues" evidence="2">
    <location>
        <begin position="417"/>
        <end position="427"/>
    </location>
</feature>
<dbReference type="SMART" id="SM00698">
    <property type="entry name" value="MORN"/>
    <property type="match status" value="4"/>
</dbReference>
<protein>
    <recommendedName>
        <fullName evidence="4">MORN repeat-containing protein 5</fullName>
    </recommendedName>
</protein>